<keyword evidence="5" id="KW-0560">Oxidoreductase</keyword>
<evidence type="ECO:0000313" key="9">
    <source>
        <dbReference type="Proteomes" id="UP001515480"/>
    </source>
</evidence>
<protein>
    <recommendedName>
        <fullName evidence="7">Fe2OG dioxygenase domain-containing protein</fullName>
    </recommendedName>
</protein>
<evidence type="ECO:0000256" key="1">
    <source>
        <dbReference type="ARBA" id="ARBA00001961"/>
    </source>
</evidence>
<dbReference type="PROSITE" id="PS51471">
    <property type="entry name" value="FE2OG_OXY"/>
    <property type="match status" value="1"/>
</dbReference>
<comment type="cofactor">
    <cofactor evidence="1">
        <name>L-ascorbate</name>
        <dbReference type="ChEBI" id="CHEBI:38290"/>
    </cofactor>
</comment>
<keyword evidence="9" id="KW-1185">Reference proteome</keyword>
<dbReference type="SMART" id="SM00702">
    <property type="entry name" value="P4Hc"/>
    <property type="match status" value="1"/>
</dbReference>
<evidence type="ECO:0000256" key="2">
    <source>
        <dbReference type="ARBA" id="ARBA00022723"/>
    </source>
</evidence>
<keyword evidence="4" id="KW-0223">Dioxygenase</keyword>
<keyword evidence="2" id="KW-0479">Metal-binding</keyword>
<evidence type="ECO:0000313" key="8">
    <source>
        <dbReference type="EMBL" id="KAL1510936.1"/>
    </source>
</evidence>
<dbReference type="InterPro" id="IPR005123">
    <property type="entry name" value="Oxoglu/Fe-dep_dioxygenase_dom"/>
</dbReference>
<evidence type="ECO:0000256" key="3">
    <source>
        <dbReference type="ARBA" id="ARBA00022896"/>
    </source>
</evidence>
<dbReference type="Pfam" id="PF13640">
    <property type="entry name" value="2OG-FeII_Oxy_3"/>
    <property type="match status" value="1"/>
</dbReference>
<name>A0AB34J2Z9_PRYPA</name>
<reference evidence="8 9" key="1">
    <citation type="journal article" date="2024" name="Science">
        <title>Giant polyketide synthase enzymes in the biosynthesis of giant marine polyether toxins.</title>
        <authorList>
            <person name="Fallon T.R."/>
            <person name="Shende V.V."/>
            <person name="Wierzbicki I.H."/>
            <person name="Pendleton A.L."/>
            <person name="Watervoot N.F."/>
            <person name="Auber R.P."/>
            <person name="Gonzalez D.J."/>
            <person name="Wisecaver J.H."/>
            <person name="Moore B.S."/>
        </authorList>
    </citation>
    <scope>NUCLEOTIDE SEQUENCE [LARGE SCALE GENOMIC DNA]</scope>
    <source>
        <strain evidence="8 9">12B1</strain>
    </source>
</reference>
<dbReference type="GO" id="GO:0031543">
    <property type="term" value="F:peptidyl-proline dioxygenase activity"/>
    <property type="evidence" value="ECO:0007669"/>
    <property type="project" value="TreeGrafter"/>
</dbReference>
<gene>
    <name evidence="8" type="ORF">AB1Y20_005764</name>
</gene>
<dbReference type="AlphaFoldDB" id="A0AB34J2Z9"/>
<dbReference type="InterPro" id="IPR006620">
    <property type="entry name" value="Pro_4_hyd_alph"/>
</dbReference>
<accession>A0AB34J2Z9</accession>
<dbReference type="Gene3D" id="2.60.120.620">
    <property type="entry name" value="q2cbj1_9rhob like domain"/>
    <property type="match status" value="1"/>
</dbReference>
<sequence length="377" mass="41202">MASCRTRGTRSAGWRHYTDLPRVAAFLASLADDDRRLYAAIDASLSQLDATLPARLARSSREQAMDAARADFGAAATRLASDAVRARDLRLLRAAATAPCLSAPLQLGLLAPPWLRWRELAPAEAARALAASLDATRAGRAHALAQRVCREVSVRRGRARGGARRVAALAAAGEAALGGEEVRRLRRGEAVVLEPRWLRAEQLRVAEAELRAHVRRAGRPSDSSCNAGARSCALPLLGEGYELSECTRELLRRLCGVPALVEQHGWPRPLCVPPLLQLATYAGGAHYTKHLDSNEWEQANWREITILLYLNDGWDAARHGGCLRVYPPEGGQARDVEPISGRLVLFQSRHVPHEVLPCTQGAERLAVTLWVEYAEEQ</sequence>
<dbReference type="GO" id="GO:0071456">
    <property type="term" value="P:cellular response to hypoxia"/>
    <property type="evidence" value="ECO:0007669"/>
    <property type="project" value="TreeGrafter"/>
</dbReference>
<evidence type="ECO:0000256" key="5">
    <source>
        <dbReference type="ARBA" id="ARBA00023002"/>
    </source>
</evidence>
<proteinExistence type="predicted"/>
<feature type="domain" description="Fe2OG dioxygenase" evidence="7">
    <location>
        <begin position="271"/>
        <end position="373"/>
    </location>
</feature>
<dbReference type="Proteomes" id="UP001515480">
    <property type="component" value="Unassembled WGS sequence"/>
</dbReference>
<evidence type="ECO:0000256" key="4">
    <source>
        <dbReference type="ARBA" id="ARBA00022964"/>
    </source>
</evidence>
<keyword evidence="3" id="KW-0847">Vitamin C</keyword>
<keyword evidence="6" id="KW-0408">Iron</keyword>
<dbReference type="PANTHER" id="PTHR12907:SF26">
    <property type="entry name" value="HIF PROLYL HYDROXYLASE, ISOFORM C"/>
    <property type="match status" value="1"/>
</dbReference>
<evidence type="ECO:0000259" key="7">
    <source>
        <dbReference type="PROSITE" id="PS51471"/>
    </source>
</evidence>
<dbReference type="GO" id="GO:0008198">
    <property type="term" value="F:ferrous iron binding"/>
    <property type="evidence" value="ECO:0007669"/>
    <property type="project" value="TreeGrafter"/>
</dbReference>
<dbReference type="InterPro" id="IPR051559">
    <property type="entry name" value="HIF_prolyl_hydroxylases"/>
</dbReference>
<comment type="caution">
    <text evidence="8">The sequence shown here is derived from an EMBL/GenBank/DDBJ whole genome shotgun (WGS) entry which is preliminary data.</text>
</comment>
<evidence type="ECO:0000256" key="6">
    <source>
        <dbReference type="ARBA" id="ARBA00023004"/>
    </source>
</evidence>
<dbReference type="EMBL" id="JBGBPQ010000014">
    <property type="protein sequence ID" value="KAL1510936.1"/>
    <property type="molecule type" value="Genomic_DNA"/>
</dbReference>
<dbReference type="GO" id="GO:0031418">
    <property type="term" value="F:L-ascorbic acid binding"/>
    <property type="evidence" value="ECO:0007669"/>
    <property type="project" value="UniProtKB-KW"/>
</dbReference>
<dbReference type="PANTHER" id="PTHR12907">
    <property type="entry name" value="EGL NINE HOMOLOG-RELATED"/>
    <property type="match status" value="1"/>
</dbReference>
<dbReference type="InterPro" id="IPR044862">
    <property type="entry name" value="Pro_4_hyd_alph_FE2OG_OXY"/>
</dbReference>
<organism evidence="8 9">
    <name type="scientific">Prymnesium parvum</name>
    <name type="common">Toxic golden alga</name>
    <dbReference type="NCBI Taxonomy" id="97485"/>
    <lineage>
        <taxon>Eukaryota</taxon>
        <taxon>Haptista</taxon>
        <taxon>Haptophyta</taxon>
        <taxon>Prymnesiophyceae</taxon>
        <taxon>Prymnesiales</taxon>
        <taxon>Prymnesiaceae</taxon>
        <taxon>Prymnesium</taxon>
    </lineage>
</organism>